<dbReference type="KEGG" id="reu:Reut_A2416"/>
<dbReference type="HOGENOM" id="CLU_122888_0_0_4"/>
<dbReference type="CAZy" id="GH104">
    <property type="family name" value="Glycoside Hydrolase Family 104"/>
</dbReference>
<dbReference type="AlphaFoldDB" id="Q46YK5"/>
<gene>
    <name evidence="1" type="ordered locus">Reut_A2416</name>
</gene>
<evidence type="ECO:0000313" key="1">
    <source>
        <dbReference type="EMBL" id="AAZ61778.1"/>
    </source>
</evidence>
<dbReference type="SUPFAM" id="SSF53955">
    <property type="entry name" value="Lysozyme-like"/>
    <property type="match status" value="1"/>
</dbReference>
<sequence length="173" mass="18882">MPFTPSGLLGGQNVAAFLDMLAWSEGTSTSSASKCDGYDVIVTGIDKRPEIFTDFSAHPFSRGRPSKVINSRGLTSNAAGRYQHMLKDYAHYRDLLKLPDFGPASQDKWAVQLIRERGALPDIQAGRFAAAVSKCRNIWASLPGAGYGQPEHRFDALRAQYLLHGGIDNGVQQ</sequence>
<accession>Q46YK5</accession>
<dbReference type="GO" id="GO:0016787">
    <property type="term" value="F:hydrolase activity"/>
    <property type="evidence" value="ECO:0007669"/>
    <property type="project" value="UniProtKB-KW"/>
</dbReference>
<reference evidence="1" key="1">
    <citation type="submission" date="2005-08" db="EMBL/GenBank/DDBJ databases">
        <title>Complete sequence of Chromosome1 of Ralstonia eutropha JMP134.</title>
        <authorList>
            <person name="Copeland A."/>
            <person name="Lucas S."/>
            <person name="Lapidus A."/>
            <person name="Barry K."/>
            <person name="Detter J.C."/>
            <person name="Glavina T."/>
            <person name="Hammon N."/>
            <person name="Israni S."/>
            <person name="Pitluck S."/>
            <person name="Goltsman E."/>
            <person name="Martinez M."/>
            <person name="Schmutz J."/>
            <person name="Larimer F."/>
            <person name="Land M."/>
            <person name="Lykidis A."/>
            <person name="Richardson P."/>
        </authorList>
    </citation>
    <scope>NUCLEOTIDE SEQUENCE</scope>
    <source>
        <strain evidence="1">JMP134</strain>
    </source>
</reference>
<protein>
    <submittedName>
        <fullName evidence="1">Glycoside hydrolase, family 24</fullName>
    </submittedName>
</protein>
<dbReference type="STRING" id="264198.Reut_A2416"/>
<dbReference type="Gene3D" id="1.10.530.10">
    <property type="match status" value="1"/>
</dbReference>
<proteinExistence type="predicted"/>
<dbReference type="EMBL" id="CP000090">
    <property type="protein sequence ID" value="AAZ61778.1"/>
    <property type="molecule type" value="Genomic_DNA"/>
</dbReference>
<keyword evidence="1" id="KW-0378">Hydrolase</keyword>
<organism evidence="1">
    <name type="scientific">Cupriavidus pinatubonensis (strain JMP 134 / LMG 1197)</name>
    <name type="common">Cupriavidus necator (strain JMP 134)</name>
    <dbReference type="NCBI Taxonomy" id="264198"/>
    <lineage>
        <taxon>Bacteria</taxon>
        <taxon>Pseudomonadati</taxon>
        <taxon>Pseudomonadota</taxon>
        <taxon>Betaproteobacteria</taxon>
        <taxon>Burkholderiales</taxon>
        <taxon>Burkholderiaceae</taxon>
        <taxon>Cupriavidus</taxon>
    </lineage>
</organism>
<dbReference type="CDD" id="cd00736">
    <property type="entry name" value="lambda_lys-like"/>
    <property type="match status" value="1"/>
</dbReference>
<dbReference type="InterPro" id="IPR023346">
    <property type="entry name" value="Lysozyme-like_dom_sf"/>
</dbReference>
<name>Q46YK5_CUPPJ</name>
<dbReference type="eggNOG" id="COG4678">
    <property type="taxonomic scope" value="Bacteria"/>
</dbReference>
<dbReference type="OrthoDB" id="8660079at2"/>